<keyword evidence="1" id="KW-0472">Membrane</keyword>
<keyword evidence="1" id="KW-0812">Transmembrane</keyword>
<evidence type="ECO:0000313" key="3">
    <source>
        <dbReference type="Proteomes" id="UP000010297"/>
    </source>
</evidence>
<dbReference type="EMBL" id="BAFF01000001">
    <property type="protein sequence ID" value="GAB50168.1"/>
    <property type="molecule type" value="Genomic_DNA"/>
</dbReference>
<accession>H5UW87</accession>
<dbReference type="eggNOG" id="ENOG5033B24">
    <property type="taxonomic scope" value="Bacteria"/>
</dbReference>
<evidence type="ECO:0000313" key="2">
    <source>
        <dbReference type="EMBL" id="GAB50168.1"/>
    </source>
</evidence>
<evidence type="ECO:0000256" key="1">
    <source>
        <dbReference type="SAM" id="Phobius"/>
    </source>
</evidence>
<dbReference type="GeneID" id="92828807"/>
<dbReference type="AlphaFoldDB" id="H5UW87"/>
<protein>
    <submittedName>
        <fullName evidence="2">Uncharacterized protein</fullName>
    </submittedName>
</protein>
<organism evidence="2 3">
    <name type="scientific">Atlantibacter hermannii NBRC 105704</name>
    <dbReference type="NCBI Taxonomy" id="1115512"/>
    <lineage>
        <taxon>Bacteria</taxon>
        <taxon>Pseudomonadati</taxon>
        <taxon>Pseudomonadota</taxon>
        <taxon>Gammaproteobacteria</taxon>
        <taxon>Enterobacterales</taxon>
        <taxon>Enterobacteriaceae</taxon>
        <taxon>Atlantibacter</taxon>
    </lineage>
</organism>
<proteinExistence type="predicted"/>
<name>H5UW87_ATLHE</name>
<reference evidence="2 3" key="1">
    <citation type="submission" date="2012-02" db="EMBL/GenBank/DDBJ databases">
        <title>Whole genome shotgun sequence of Escherichia hermannii NBRC 105704.</title>
        <authorList>
            <person name="Yoshida I."/>
            <person name="Hosoyama A."/>
            <person name="Tsuchikane K."/>
            <person name="Katsumata H."/>
            <person name="Yamazaki S."/>
            <person name="Fujita N."/>
        </authorList>
    </citation>
    <scope>NUCLEOTIDE SEQUENCE [LARGE SCALE GENOMIC DNA]</scope>
    <source>
        <strain evidence="2 3">NBRC 105704</strain>
    </source>
</reference>
<dbReference type="RefSeq" id="WP_002433866.1">
    <property type="nucleotide sequence ID" value="NZ_BAFF01000001.1"/>
</dbReference>
<sequence>MNLYFFYSKGGKTIAVEKDAAVESDWLAQGFKKEFEEVQAESSQAALARFNDIRAEEEKTLWAFATGPTFFGGIALIGLIFYFIFT</sequence>
<keyword evidence="3" id="KW-1185">Reference proteome</keyword>
<feature type="transmembrane region" description="Helical" evidence="1">
    <location>
        <begin position="61"/>
        <end position="85"/>
    </location>
</feature>
<keyword evidence="1" id="KW-1133">Transmembrane helix</keyword>
<comment type="caution">
    <text evidence="2">The sequence shown here is derived from an EMBL/GenBank/DDBJ whole genome shotgun (WGS) entry which is preliminary data.</text>
</comment>
<dbReference type="Proteomes" id="UP000010297">
    <property type="component" value="Unassembled WGS sequence"/>
</dbReference>
<gene>
    <name evidence="2" type="ORF">EH105704_01_01730</name>
</gene>